<keyword evidence="5" id="KW-1185">Reference proteome</keyword>
<evidence type="ECO:0000256" key="1">
    <source>
        <dbReference type="ARBA" id="ARBA00023268"/>
    </source>
</evidence>
<accession>A0AAF0UHG3</accession>
<dbReference type="Gene3D" id="3.30.70.270">
    <property type="match status" value="1"/>
</dbReference>
<reference evidence="4" key="1">
    <citation type="submission" date="2023-08" db="EMBL/GenBank/DDBJ databases">
        <title>A de novo genome assembly of Solanum verrucosum Schlechtendal, a Mexican diploid species geographically isolated from the other diploid A-genome species in potato relatives.</title>
        <authorList>
            <person name="Hosaka K."/>
        </authorList>
    </citation>
    <scope>NUCLEOTIDE SEQUENCE</scope>
    <source>
        <tissue evidence="4">Young leaves</tissue>
    </source>
</reference>
<organism evidence="4 5">
    <name type="scientific">Solanum verrucosum</name>
    <dbReference type="NCBI Taxonomy" id="315347"/>
    <lineage>
        <taxon>Eukaryota</taxon>
        <taxon>Viridiplantae</taxon>
        <taxon>Streptophyta</taxon>
        <taxon>Embryophyta</taxon>
        <taxon>Tracheophyta</taxon>
        <taxon>Spermatophyta</taxon>
        <taxon>Magnoliopsida</taxon>
        <taxon>eudicotyledons</taxon>
        <taxon>Gunneridae</taxon>
        <taxon>Pentapetalae</taxon>
        <taxon>asterids</taxon>
        <taxon>lamiids</taxon>
        <taxon>Solanales</taxon>
        <taxon>Solanaceae</taxon>
        <taxon>Solanoideae</taxon>
        <taxon>Solaneae</taxon>
        <taxon>Solanum</taxon>
    </lineage>
</organism>
<feature type="compositionally biased region" description="Basic and acidic residues" evidence="2">
    <location>
        <begin position="307"/>
        <end position="323"/>
    </location>
</feature>
<dbReference type="Proteomes" id="UP001234989">
    <property type="component" value="Chromosome 9"/>
</dbReference>
<gene>
    <name evidence="4" type="ORF">MTR67_038789</name>
</gene>
<name>A0AAF0UHG3_SOLVR</name>
<keyword evidence="1" id="KW-0511">Multifunctional enzyme</keyword>
<dbReference type="SUPFAM" id="SSF56672">
    <property type="entry name" value="DNA/RNA polymerases"/>
    <property type="match status" value="1"/>
</dbReference>
<dbReference type="AlphaFoldDB" id="A0AAF0UHG3"/>
<feature type="compositionally biased region" description="Acidic residues" evidence="2">
    <location>
        <begin position="363"/>
        <end position="372"/>
    </location>
</feature>
<dbReference type="InterPro" id="IPR043128">
    <property type="entry name" value="Rev_trsase/Diguanyl_cyclase"/>
</dbReference>
<dbReference type="PANTHER" id="PTHR37984:SF5">
    <property type="entry name" value="PROTEIN NYNRIN-LIKE"/>
    <property type="match status" value="1"/>
</dbReference>
<dbReference type="GO" id="GO:0003824">
    <property type="term" value="F:catalytic activity"/>
    <property type="evidence" value="ECO:0007669"/>
    <property type="project" value="UniProtKB-KW"/>
</dbReference>
<feature type="region of interest" description="Disordered" evidence="2">
    <location>
        <begin position="306"/>
        <end position="395"/>
    </location>
</feature>
<evidence type="ECO:0000256" key="2">
    <source>
        <dbReference type="SAM" id="MobiDB-lite"/>
    </source>
</evidence>
<dbReference type="InterPro" id="IPR050951">
    <property type="entry name" value="Retrovirus_Pol_polyprotein"/>
</dbReference>
<dbReference type="Pfam" id="PF17919">
    <property type="entry name" value="RT_RNaseH_2"/>
    <property type="match status" value="1"/>
</dbReference>
<evidence type="ECO:0000313" key="5">
    <source>
        <dbReference type="Proteomes" id="UP001234989"/>
    </source>
</evidence>
<proteinExistence type="predicted"/>
<dbReference type="InterPro" id="IPR041577">
    <property type="entry name" value="RT_RNaseH_2"/>
</dbReference>
<dbReference type="Gene3D" id="3.10.10.10">
    <property type="entry name" value="HIV Type 1 Reverse Transcriptase, subunit A, domain 1"/>
    <property type="match status" value="1"/>
</dbReference>
<sequence length="395" mass="44474">MISKDYLYHLVRVKDSRAETPTLESVPVVNEFREVFSEDLLEVSPEWEIDFDIDLLPEIQPIFIPPYKMAPAELKKLKEQLKDLLDKGFIRPFAFLGHIVSSEGIRVDSQKIKVVKQWPRPTSPTNIRCFLGLVGYYKSFAELKTMLTTTPILTLPEGSDGYAIYCDASRVNLGYVLIQRAKVIAYASRHLKRRWLEFLKDNDMSVHYHPSKANVVTVALSRLSMGSVAHIEEEKKELTKDVHRLARLGVRLMSILDGSGVTSQNGSESSLVVEVKEKQDSDLIFLQLKGAFHKQRVEVFSQGGDEVQDHDQDVGFNEQDHDQNGGTNEQNADEDRNANEDDRDQNGGANEENVDQDVGANEENVDQDGDVNEQDHDHNGGANEENTDQHVGANA</sequence>
<evidence type="ECO:0000313" key="4">
    <source>
        <dbReference type="EMBL" id="WMV45404.1"/>
    </source>
</evidence>
<dbReference type="EMBL" id="CP133620">
    <property type="protein sequence ID" value="WMV45404.1"/>
    <property type="molecule type" value="Genomic_DNA"/>
</dbReference>
<protein>
    <recommendedName>
        <fullName evidence="3">Reverse transcriptase/retrotransposon-derived protein RNase H-like domain-containing protein</fullName>
    </recommendedName>
</protein>
<dbReference type="InterPro" id="IPR043502">
    <property type="entry name" value="DNA/RNA_pol_sf"/>
</dbReference>
<feature type="domain" description="Reverse transcriptase/retrotransposon-derived protein RNase H-like" evidence="3">
    <location>
        <begin position="138"/>
        <end position="193"/>
    </location>
</feature>
<dbReference type="PANTHER" id="PTHR37984">
    <property type="entry name" value="PROTEIN CBG26694"/>
    <property type="match status" value="1"/>
</dbReference>
<evidence type="ECO:0000259" key="3">
    <source>
        <dbReference type="Pfam" id="PF17919"/>
    </source>
</evidence>